<keyword evidence="2" id="KW-1133">Transmembrane helix</keyword>
<dbReference type="Pfam" id="PF07721">
    <property type="entry name" value="TPR_4"/>
    <property type="match status" value="1"/>
</dbReference>
<dbReference type="STRING" id="1798480.A2851_00830"/>
<dbReference type="InterPro" id="IPR019734">
    <property type="entry name" value="TPR_rpt"/>
</dbReference>
<dbReference type="Gene3D" id="1.25.40.10">
    <property type="entry name" value="Tetratricopeptide repeat domain"/>
    <property type="match status" value="1"/>
</dbReference>
<dbReference type="Pfam" id="PF14559">
    <property type="entry name" value="TPR_19"/>
    <property type="match status" value="1"/>
</dbReference>
<keyword evidence="2" id="KW-0472">Membrane</keyword>
<feature type="repeat" description="TPR" evidence="1">
    <location>
        <begin position="116"/>
        <end position="149"/>
    </location>
</feature>
<dbReference type="PROSITE" id="PS50005">
    <property type="entry name" value="TPR"/>
    <property type="match status" value="1"/>
</dbReference>
<dbReference type="SMART" id="SM00028">
    <property type="entry name" value="TPR"/>
    <property type="match status" value="4"/>
</dbReference>
<dbReference type="SUPFAM" id="SSF48452">
    <property type="entry name" value="TPR-like"/>
    <property type="match status" value="1"/>
</dbReference>
<dbReference type="EMBL" id="MFKT01000001">
    <property type="protein sequence ID" value="OGG54196.1"/>
    <property type="molecule type" value="Genomic_DNA"/>
</dbReference>
<reference evidence="3 4" key="1">
    <citation type="journal article" date="2016" name="Nat. Commun.">
        <title>Thousands of microbial genomes shed light on interconnected biogeochemical processes in an aquifer system.</title>
        <authorList>
            <person name="Anantharaman K."/>
            <person name="Brown C.T."/>
            <person name="Hug L.A."/>
            <person name="Sharon I."/>
            <person name="Castelle C.J."/>
            <person name="Probst A.J."/>
            <person name="Thomas B.C."/>
            <person name="Singh A."/>
            <person name="Wilkins M.J."/>
            <person name="Karaoz U."/>
            <person name="Brodie E.L."/>
            <person name="Williams K.H."/>
            <person name="Hubbard S.S."/>
            <person name="Banfield J.F."/>
        </authorList>
    </citation>
    <scope>NUCLEOTIDE SEQUENCE [LARGE SCALE GENOMIC DNA]</scope>
</reference>
<accession>A0A1F6CYF1</accession>
<dbReference type="InterPro" id="IPR011717">
    <property type="entry name" value="TPR-4"/>
</dbReference>
<proteinExistence type="predicted"/>
<keyword evidence="2" id="KW-0812">Transmembrane</keyword>
<dbReference type="AlphaFoldDB" id="A0A1F6CYF1"/>
<dbReference type="Proteomes" id="UP000176863">
    <property type="component" value="Unassembled WGS sequence"/>
</dbReference>
<keyword evidence="1" id="KW-0802">TPR repeat</keyword>
<protein>
    <submittedName>
        <fullName evidence="3">Uncharacterized protein</fullName>
    </submittedName>
</protein>
<feature type="transmembrane region" description="Helical" evidence="2">
    <location>
        <begin position="12"/>
        <end position="31"/>
    </location>
</feature>
<organism evidence="3 4">
    <name type="scientific">Candidatus Kaiserbacteria bacterium RIFCSPHIGHO2_01_FULL_53_29</name>
    <dbReference type="NCBI Taxonomy" id="1798480"/>
    <lineage>
        <taxon>Bacteria</taxon>
        <taxon>Candidatus Kaiseribacteriota</taxon>
    </lineage>
</organism>
<comment type="caution">
    <text evidence="3">The sequence shown here is derived from an EMBL/GenBank/DDBJ whole genome shotgun (WGS) entry which is preliminary data.</text>
</comment>
<evidence type="ECO:0000256" key="2">
    <source>
        <dbReference type="SAM" id="Phobius"/>
    </source>
</evidence>
<evidence type="ECO:0000313" key="3">
    <source>
        <dbReference type="EMBL" id="OGG54196.1"/>
    </source>
</evidence>
<evidence type="ECO:0000313" key="4">
    <source>
        <dbReference type="Proteomes" id="UP000176863"/>
    </source>
</evidence>
<dbReference type="GO" id="GO:0042802">
    <property type="term" value="F:identical protein binding"/>
    <property type="evidence" value="ECO:0007669"/>
    <property type="project" value="InterPro"/>
</dbReference>
<gene>
    <name evidence="3" type="ORF">A2851_00830</name>
</gene>
<sequence length="262" mass="29628">MLSFARRLAPYILGAYAVILIVSTATDFYPYEDVAFFFDDSPERAYAYALKHFSALDAREYDIDRAEFFYLEAAKRNLDVGYPYHELARIAFLRGDFERALALIKLQIVLHGDSMPNSYYIRGLILGFMERYDEAALSFEKFLKFHPTNWAAMNDYAWVLLKAGRAKEARLITEKALEYFPNNVWVLNSNAIAAFEMGDTAGALESASKAAQFIDTVGVEDWLRAYPGNDPNIAHEGITALRGSILKNMHMLRAASAKDAVE</sequence>
<dbReference type="InterPro" id="IPR011990">
    <property type="entry name" value="TPR-like_helical_dom_sf"/>
</dbReference>
<evidence type="ECO:0000256" key="1">
    <source>
        <dbReference type="PROSITE-ProRule" id="PRU00339"/>
    </source>
</evidence>
<name>A0A1F6CYF1_9BACT</name>